<dbReference type="FunFam" id="3.30.565.10:FF:000006">
    <property type="entry name" value="Sensor histidine kinase WalK"/>
    <property type="match status" value="1"/>
</dbReference>
<accession>A0A4R7FPT8</accession>
<keyword evidence="7 12" id="KW-0812">Transmembrane</keyword>
<dbReference type="PROSITE" id="PS50109">
    <property type="entry name" value="HIS_KIN"/>
    <property type="match status" value="1"/>
</dbReference>
<dbReference type="InterPro" id="IPR036890">
    <property type="entry name" value="HATPase_C_sf"/>
</dbReference>
<evidence type="ECO:0000256" key="2">
    <source>
        <dbReference type="ARBA" id="ARBA00001968"/>
    </source>
</evidence>
<dbReference type="SMART" id="SM00304">
    <property type="entry name" value="HAMP"/>
    <property type="match status" value="1"/>
</dbReference>
<protein>
    <recommendedName>
        <fullName evidence="4">histidine kinase</fullName>
        <ecNumber evidence="4">2.7.13.3</ecNumber>
    </recommendedName>
</protein>
<dbReference type="PANTHER" id="PTHR45436:SF5">
    <property type="entry name" value="SENSOR HISTIDINE KINASE TRCS"/>
    <property type="match status" value="1"/>
</dbReference>
<comment type="caution">
    <text evidence="15">The sequence shown here is derived from an EMBL/GenBank/DDBJ whole genome shotgun (WGS) entry which is preliminary data.</text>
</comment>
<name>A0A4R7FPT8_9MICO</name>
<keyword evidence="9 12" id="KW-1133">Transmembrane helix</keyword>
<gene>
    <name evidence="15" type="ORF">CLV52_0120</name>
</gene>
<evidence type="ECO:0000256" key="4">
    <source>
        <dbReference type="ARBA" id="ARBA00012438"/>
    </source>
</evidence>
<keyword evidence="11 12" id="KW-0472">Membrane</keyword>
<evidence type="ECO:0000256" key="6">
    <source>
        <dbReference type="ARBA" id="ARBA00022679"/>
    </source>
</evidence>
<dbReference type="InterPro" id="IPR004358">
    <property type="entry name" value="Sig_transdc_His_kin-like_C"/>
</dbReference>
<comment type="subcellular location">
    <subcellularLocation>
        <location evidence="3">Cell membrane</location>
    </subcellularLocation>
</comment>
<dbReference type="Proteomes" id="UP000295344">
    <property type="component" value="Unassembled WGS sequence"/>
</dbReference>
<evidence type="ECO:0000259" key="13">
    <source>
        <dbReference type="PROSITE" id="PS50109"/>
    </source>
</evidence>
<comment type="catalytic activity">
    <reaction evidence="1">
        <text>ATP + protein L-histidine = ADP + protein N-phospho-L-histidine.</text>
        <dbReference type="EC" id="2.7.13.3"/>
    </reaction>
</comment>
<dbReference type="RefSeq" id="WP_133763903.1">
    <property type="nucleotide sequence ID" value="NZ_BAAARP010000001.1"/>
</dbReference>
<dbReference type="InterPro" id="IPR003661">
    <property type="entry name" value="HisK_dim/P_dom"/>
</dbReference>
<dbReference type="OrthoDB" id="9786919at2"/>
<dbReference type="Gene3D" id="1.10.287.130">
    <property type="match status" value="1"/>
</dbReference>
<dbReference type="InterPro" id="IPR003594">
    <property type="entry name" value="HATPase_dom"/>
</dbReference>
<dbReference type="InterPro" id="IPR003660">
    <property type="entry name" value="HAMP_dom"/>
</dbReference>
<evidence type="ECO:0000256" key="1">
    <source>
        <dbReference type="ARBA" id="ARBA00000085"/>
    </source>
</evidence>
<sequence>MQFSSWTLRSRLIALTVVLVAATSILVGGVMSFVIRQSYVSQFDQQLASTSQGVAGAIARTGKVVIGQFGVDKGTVVAYFQPDGTALGSAISSANQPIDLDPDELTALRRSADSDSGSAQRGQGVVGNAELEGASYRIVATTDPSGGVLVVGKPSSILNAEIAAVLAPIAIVVLLAVVLAGLLGALVVGRALRPLRRVAAIASDVAALPLERGDVELPERVPATDTNPHTEVGQVGSALNNLLDSVESALAVRQASEDKVRNFVADASHELRTPLASIRGYAELTRRFGGDLTEDVQHNIGRIESEAMRMTSLVEDLLLLARLDAERELTTTEVDLSRLLVDVLSDANAAGPDHDWELDLPEEPVVVRGDEAKLQQVFANLLTNARVHTPAGTRVTLELAEPRDGHVVARVRDNGPGIPEKLRPQLFGRFVRGDSSRARTTGSTGLGLSIVSAVVQAHHGTVSVASEPGATVFTVQLPVEQPAVSSSHPAPADAGAPQPA</sequence>
<dbReference type="CDD" id="cd00075">
    <property type="entry name" value="HATPase"/>
    <property type="match status" value="1"/>
</dbReference>
<evidence type="ECO:0000256" key="11">
    <source>
        <dbReference type="ARBA" id="ARBA00023136"/>
    </source>
</evidence>
<dbReference type="CDD" id="cd00082">
    <property type="entry name" value="HisKA"/>
    <property type="match status" value="1"/>
</dbReference>
<keyword evidence="6" id="KW-0808">Transferase</keyword>
<feature type="transmembrane region" description="Helical" evidence="12">
    <location>
        <begin position="12"/>
        <end position="35"/>
    </location>
</feature>
<feature type="domain" description="HAMP" evidence="14">
    <location>
        <begin position="189"/>
        <end position="251"/>
    </location>
</feature>
<feature type="transmembrane region" description="Helical" evidence="12">
    <location>
        <begin position="162"/>
        <end position="188"/>
    </location>
</feature>
<evidence type="ECO:0000256" key="5">
    <source>
        <dbReference type="ARBA" id="ARBA00022553"/>
    </source>
</evidence>
<evidence type="ECO:0000256" key="8">
    <source>
        <dbReference type="ARBA" id="ARBA00022777"/>
    </source>
</evidence>
<evidence type="ECO:0000256" key="3">
    <source>
        <dbReference type="ARBA" id="ARBA00004236"/>
    </source>
</evidence>
<keyword evidence="8 15" id="KW-0418">Kinase</keyword>
<dbReference type="Pfam" id="PF02518">
    <property type="entry name" value="HATPase_c"/>
    <property type="match status" value="1"/>
</dbReference>
<dbReference type="InterPro" id="IPR005467">
    <property type="entry name" value="His_kinase_dom"/>
</dbReference>
<evidence type="ECO:0000256" key="7">
    <source>
        <dbReference type="ARBA" id="ARBA00022692"/>
    </source>
</evidence>
<dbReference type="Gene3D" id="3.30.565.10">
    <property type="entry name" value="Histidine kinase-like ATPase, C-terminal domain"/>
    <property type="match status" value="1"/>
</dbReference>
<evidence type="ECO:0000259" key="14">
    <source>
        <dbReference type="PROSITE" id="PS50885"/>
    </source>
</evidence>
<dbReference type="FunFam" id="1.10.287.130:FF:000001">
    <property type="entry name" value="Two-component sensor histidine kinase"/>
    <property type="match status" value="1"/>
</dbReference>
<dbReference type="InterPro" id="IPR050428">
    <property type="entry name" value="TCS_sensor_his_kinase"/>
</dbReference>
<keyword evidence="16" id="KW-1185">Reference proteome</keyword>
<dbReference type="SMART" id="SM00388">
    <property type="entry name" value="HisKA"/>
    <property type="match status" value="1"/>
</dbReference>
<dbReference type="SUPFAM" id="SSF55874">
    <property type="entry name" value="ATPase domain of HSP90 chaperone/DNA topoisomerase II/histidine kinase"/>
    <property type="match status" value="1"/>
</dbReference>
<dbReference type="PRINTS" id="PR00344">
    <property type="entry name" value="BCTRLSENSOR"/>
</dbReference>
<dbReference type="EMBL" id="SOAM01000001">
    <property type="protein sequence ID" value="TDS79589.1"/>
    <property type="molecule type" value="Genomic_DNA"/>
</dbReference>
<keyword evidence="10" id="KW-0902">Two-component regulatory system</keyword>
<keyword evidence="5" id="KW-0597">Phosphoprotein</keyword>
<comment type="cofactor">
    <cofactor evidence="2">
        <name>a divalent metal cation</name>
        <dbReference type="ChEBI" id="CHEBI:60240"/>
    </cofactor>
</comment>
<reference evidence="15 16" key="1">
    <citation type="submission" date="2019-03" db="EMBL/GenBank/DDBJ databases">
        <title>Genomic Encyclopedia of Archaeal and Bacterial Type Strains, Phase II (KMG-II): from individual species to whole genera.</title>
        <authorList>
            <person name="Goeker M."/>
        </authorList>
    </citation>
    <scope>NUCLEOTIDE SEQUENCE [LARGE SCALE GENOMIC DNA]</scope>
    <source>
        <strain evidence="15 16">DSM 24782</strain>
    </source>
</reference>
<dbReference type="SMART" id="SM00387">
    <property type="entry name" value="HATPase_c"/>
    <property type="match status" value="1"/>
</dbReference>
<evidence type="ECO:0000256" key="10">
    <source>
        <dbReference type="ARBA" id="ARBA00023012"/>
    </source>
</evidence>
<proteinExistence type="predicted"/>
<dbReference type="Gene3D" id="6.10.340.10">
    <property type="match status" value="1"/>
</dbReference>
<dbReference type="PANTHER" id="PTHR45436">
    <property type="entry name" value="SENSOR HISTIDINE KINASE YKOH"/>
    <property type="match status" value="1"/>
</dbReference>
<dbReference type="InterPro" id="IPR036097">
    <property type="entry name" value="HisK_dim/P_sf"/>
</dbReference>
<evidence type="ECO:0000256" key="12">
    <source>
        <dbReference type="SAM" id="Phobius"/>
    </source>
</evidence>
<evidence type="ECO:0000256" key="9">
    <source>
        <dbReference type="ARBA" id="ARBA00022989"/>
    </source>
</evidence>
<dbReference type="EC" id="2.7.13.3" evidence="4"/>
<evidence type="ECO:0000313" key="15">
    <source>
        <dbReference type="EMBL" id="TDS79589.1"/>
    </source>
</evidence>
<feature type="domain" description="Histidine kinase" evidence="13">
    <location>
        <begin position="266"/>
        <end position="481"/>
    </location>
</feature>
<dbReference type="Pfam" id="PF00512">
    <property type="entry name" value="HisKA"/>
    <property type="match status" value="1"/>
</dbReference>
<dbReference type="SUPFAM" id="SSF47384">
    <property type="entry name" value="Homodimeric domain of signal transducing histidine kinase"/>
    <property type="match status" value="1"/>
</dbReference>
<dbReference type="GO" id="GO:0005886">
    <property type="term" value="C:plasma membrane"/>
    <property type="evidence" value="ECO:0007669"/>
    <property type="project" value="UniProtKB-SubCell"/>
</dbReference>
<dbReference type="GO" id="GO:0005509">
    <property type="term" value="F:calcium ion binding"/>
    <property type="evidence" value="ECO:0007669"/>
    <property type="project" value="UniProtKB-ARBA"/>
</dbReference>
<organism evidence="15 16">
    <name type="scientific">Amnibacterium kyonggiense</name>
    <dbReference type="NCBI Taxonomy" id="595671"/>
    <lineage>
        <taxon>Bacteria</taxon>
        <taxon>Bacillati</taxon>
        <taxon>Actinomycetota</taxon>
        <taxon>Actinomycetes</taxon>
        <taxon>Micrococcales</taxon>
        <taxon>Microbacteriaceae</taxon>
        <taxon>Amnibacterium</taxon>
    </lineage>
</organism>
<dbReference type="PROSITE" id="PS50885">
    <property type="entry name" value="HAMP"/>
    <property type="match status" value="1"/>
</dbReference>
<evidence type="ECO:0000313" key="16">
    <source>
        <dbReference type="Proteomes" id="UP000295344"/>
    </source>
</evidence>
<dbReference type="GO" id="GO:0000155">
    <property type="term" value="F:phosphorelay sensor kinase activity"/>
    <property type="evidence" value="ECO:0007669"/>
    <property type="project" value="InterPro"/>
</dbReference>
<dbReference type="AlphaFoldDB" id="A0A4R7FPT8"/>